<dbReference type="SUPFAM" id="SSF54631">
    <property type="entry name" value="CBS-domain pair"/>
    <property type="match status" value="1"/>
</dbReference>
<evidence type="ECO:0000256" key="1">
    <source>
        <dbReference type="PROSITE-ProRule" id="PRU00703"/>
    </source>
</evidence>
<accession>A0A975H6T4</accession>
<keyword evidence="1" id="KW-0129">CBS domain</keyword>
<organism evidence="3 4">
    <name type="scientific">Polaribacter cellanae</name>
    <dbReference type="NCBI Taxonomy" id="2818493"/>
    <lineage>
        <taxon>Bacteria</taxon>
        <taxon>Pseudomonadati</taxon>
        <taxon>Bacteroidota</taxon>
        <taxon>Flavobacteriia</taxon>
        <taxon>Flavobacteriales</taxon>
        <taxon>Flavobacteriaceae</taxon>
    </lineage>
</organism>
<feature type="domain" description="CBS" evidence="2">
    <location>
        <begin position="65"/>
        <end position="127"/>
    </location>
</feature>
<dbReference type="EMBL" id="CP071869">
    <property type="protein sequence ID" value="QTE22259.1"/>
    <property type="molecule type" value="Genomic_DNA"/>
</dbReference>
<keyword evidence="4" id="KW-1185">Reference proteome</keyword>
<dbReference type="Pfam" id="PF00571">
    <property type="entry name" value="CBS"/>
    <property type="match status" value="2"/>
</dbReference>
<evidence type="ECO:0000313" key="3">
    <source>
        <dbReference type="EMBL" id="QTE22259.1"/>
    </source>
</evidence>
<protein>
    <submittedName>
        <fullName evidence="3">CBS domain-containing protein</fullName>
    </submittedName>
</protein>
<dbReference type="Proteomes" id="UP000663920">
    <property type="component" value="Chromosome"/>
</dbReference>
<name>A0A975H6T4_9FLAO</name>
<gene>
    <name evidence="3" type="ORF">J3359_15845</name>
</gene>
<dbReference type="InterPro" id="IPR000644">
    <property type="entry name" value="CBS_dom"/>
</dbReference>
<dbReference type="KEGG" id="pcea:J3359_15845"/>
<reference evidence="3 4" key="1">
    <citation type="submission" date="2021-03" db="EMBL/GenBank/DDBJ databases">
        <title>Complete genome of Polaribacter_sp.SM13.</title>
        <authorList>
            <person name="Jeong S.W."/>
            <person name="Bae J.W."/>
        </authorList>
    </citation>
    <scope>NUCLEOTIDE SEQUENCE [LARGE SCALE GENOMIC DNA]</scope>
    <source>
        <strain evidence="3 4">SM13</strain>
    </source>
</reference>
<proteinExistence type="predicted"/>
<dbReference type="PROSITE" id="PS51371">
    <property type="entry name" value="CBS"/>
    <property type="match status" value="1"/>
</dbReference>
<dbReference type="InterPro" id="IPR046342">
    <property type="entry name" value="CBS_dom_sf"/>
</dbReference>
<dbReference type="Gene3D" id="3.10.580.10">
    <property type="entry name" value="CBS-domain"/>
    <property type="match status" value="1"/>
</dbReference>
<dbReference type="RefSeq" id="WP_208078002.1">
    <property type="nucleotide sequence ID" value="NZ_CP071869.1"/>
</dbReference>
<sequence>MNITDYILNEIKALSLKNSVKQAKNLFDNFPITHFPVIENGKLLGSLAEDDIHTIENKNDELVAYSYLLNSFFVDEKATVLELLKIFADNNSNIIPVLNEEKEYIGYYDLCDVLDVFSTSPFMMEDSETLIIEKIENDYSMSKVCQIVESNGGKLLGIYISERKDDLVQLTLKIITEDINEIMHTFRRYDYKIVSTHENDIYLEDLKNRSDYLQKYLEM</sequence>
<evidence type="ECO:0000259" key="2">
    <source>
        <dbReference type="PROSITE" id="PS51371"/>
    </source>
</evidence>
<dbReference type="AlphaFoldDB" id="A0A975H6T4"/>
<evidence type="ECO:0000313" key="4">
    <source>
        <dbReference type="Proteomes" id="UP000663920"/>
    </source>
</evidence>